<dbReference type="Gene3D" id="3.50.50.60">
    <property type="entry name" value="FAD/NAD(P)-binding domain"/>
    <property type="match status" value="1"/>
</dbReference>
<dbReference type="InterPro" id="IPR036188">
    <property type="entry name" value="FAD/NAD-bd_sf"/>
</dbReference>
<dbReference type="PROSITE" id="PS00977">
    <property type="entry name" value="FAD_G3PDH_1"/>
    <property type="match status" value="1"/>
</dbReference>
<keyword evidence="7" id="KW-0677">Repeat</keyword>
<evidence type="ECO:0000256" key="7">
    <source>
        <dbReference type="ARBA" id="ARBA00022737"/>
    </source>
</evidence>
<dbReference type="InterPro" id="IPR038299">
    <property type="entry name" value="DAO_C_sf"/>
</dbReference>
<evidence type="ECO:0000256" key="9">
    <source>
        <dbReference type="ARBA" id="ARBA00022837"/>
    </source>
</evidence>
<evidence type="ECO:0000259" key="15">
    <source>
        <dbReference type="Pfam" id="PF16901"/>
    </source>
</evidence>
<evidence type="ECO:0000259" key="14">
    <source>
        <dbReference type="Pfam" id="PF01266"/>
    </source>
</evidence>
<keyword evidence="5 13" id="KW-0285">Flavoprotein</keyword>
<evidence type="ECO:0000256" key="4">
    <source>
        <dbReference type="ARBA" id="ARBA00013029"/>
    </source>
</evidence>
<keyword evidence="8" id="KW-0274">FAD</keyword>
<dbReference type="eggNOG" id="KOG0042">
    <property type="taxonomic scope" value="Eukaryota"/>
</dbReference>
<comment type="caution">
    <text evidence="16">The sequence shown here is derived from an EMBL/GenBank/DDBJ whole genome shotgun (WGS) entry which is preliminary data.</text>
</comment>
<protein>
    <recommendedName>
        <fullName evidence="4 13">Glycerol-3-phosphate dehydrogenase</fullName>
        <ecNumber evidence="4 13">1.1.5.3</ecNumber>
    </recommendedName>
</protein>
<feature type="domain" description="Alpha-glycerophosphate oxidase C-terminal" evidence="15">
    <location>
        <begin position="465"/>
        <end position="592"/>
    </location>
</feature>
<dbReference type="PROSITE" id="PS00978">
    <property type="entry name" value="FAD_G3PDH_2"/>
    <property type="match status" value="1"/>
</dbReference>
<name>A0A0W4ZRT7_PNEJ7</name>
<evidence type="ECO:0000313" key="17">
    <source>
        <dbReference type="Proteomes" id="UP000053447"/>
    </source>
</evidence>
<evidence type="ECO:0000256" key="2">
    <source>
        <dbReference type="ARBA" id="ARBA00004173"/>
    </source>
</evidence>
<dbReference type="GO" id="GO:0004368">
    <property type="term" value="F:glycerol-3-phosphate dehydrogenase (quinone) activity"/>
    <property type="evidence" value="ECO:0007669"/>
    <property type="project" value="UniProtKB-EC"/>
</dbReference>
<accession>A0A0W4ZRT7</accession>
<keyword evidence="6" id="KW-0479">Metal-binding</keyword>
<dbReference type="Gene3D" id="3.30.9.10">
    <property type="entry name" value="D-Amino Acid Oxidase, subunit A, domain 2"/>
    <property type="match status" value="1"/>
</dbReference>
<dbReference type="EMBL" id="LFWA01000006">
    <property type="protein sequence ID" value="KTW31095.1"/>
    <property type="molecule type" value="Genomic_DNA"/>
</dbReference>
<evidence type="ECO:0000256" key="1">
    <source>
        <dbReference type="ARBA" id="ARBA00001974"/>
    </source>
</evidence>
<keyword evidence="11 13" id="KW-0560">Oxidoreductase</keyword>
<reference evidence="17" key="1">
    <citation type="journal article" date="2016" name="Nat. Commun.">
        <title>Genome analysis of three Pneumocystis species reveals adaptation mechanisms to life exclusively in mammalian hosts.</title>
        <authorList>
            <person name="Ma L."/>
            <person name="Chen Z."/>
            <person name="Huang D.W."/>
            <person name="Kutty G."/>
            <person name="Ishihara M."/>
            <person name="Wang H."/>
            <person name="Abouelleil A."/>
            <person name="Bishop L."/>
            <person name="Davey E."/>
            <person name="Deng R."/>
            <person name="Deng X."/>
            <person name="Fan L."/>
            <person name="Fantoni G."/>
            <person name="Fitzgerald M."/>
            <person name="Gogineni E."/>
            <person name="Goldberg J.M."/>
            <person name="Handley G."/>
            <person name="Hu X."/>
            <person name="Huber C."/>
            <person name="Jiao X."/>
            <person name="Jones K."/>
            <person name="Levin J.Z."/>
            <person name="Liu Y."/>
            <person name="Macdonald P."/>
            <person name="Melnikov A."/>
            <person name="Raley C."/>
            <person name="Sassi M."/>
            <person name="Sherman B.T."/>
            <person name="Song X."/>
            <person name="Sykes S."/>
            <person name="Tran B."/>
            <person name="Walsh L."/>
            <person name="Xia Y."/>
            <person name="Yang J."/>
            <person name="Young S."/>
            <person name="Zeng Q."/>
            <person name="Zheng X."/>
            <person name="Stephens R."/>
            <person name="Nusbaum C."/>
            <person name="Birren B.W."/>
            <person name="Azadi P."/>
            <person name="Lempicki R.A."/>
            <person name="Cuomo C.A."/>
            <person name="Kovacs J.A."/>
        </authorList>
    </citation>
    <scope>NUCLEOTIDE SEQUENCE [LARGE SCALE GENOMIC DNA]</scope>
    <source>
        <strain evidence="17">RU7</strain>
    </source>
</reference>
<evidence type="ECO:0000256" key="6">
    <source>
        <dbReference type="ARBA" id="ARBA00022723"/>
    </source>
</evidence>
<dbReference type="GO" id="GO:0005739">
    <property type="term" value="C:mitochondrion"/>
    <property type="evidence" value="ECO:0007669"/>
    <property type="project" value="UniProtKB-SubCell"/>
</dbReference>
<gene>
    <name evidence="16" type="ORF">T551_01647</name>
</gene>
<dbReference type="PANTHER" id="PTHR11985:SF15">
    <property type="entry name" value="GLYCEROL-3-PHOSPHATE DEHYDROGENASE, MITOCHONDRIAL"/>
    <property type="match status" value="1"/>
</dbReference>
<dbReference type="Pfam" id="PF01266">
    <property type="entry name" value="DAO"/>
    <property type="match status" value="1"/>
</dbReference>
<dbReference type="STRING" id="1408657.A0A0W4ZRT7"/>
<dbReference type="FunFam" id="1.10.8.870:FF:000001">
    <property type="entry name" value="Glycerol-3-phosphate dehydrogenase"/>
    <property type="match status" value="1"/>
</dbReference>
<dbReference type="RefSeq" id="XP_018230085.1">
    <property type="nucleotide sequence ID" value="XM_018373910.1"/>
</dbReference>
<dbReference type="GeneID" id="28940165"/>
<keyword evidence="9" id="KW-0106">Calcium</keyword>
<dbReference type="PANTHER" id="PTHR11985">
    <property type="entry name" value="GLYCEROL-3-PHOSPHATE DEHYDROGENASE"/>
    <property type="match status" value="1"/>
</dbReference>
<evidence type="ECO:0000256" key="5">
    <source>
        <dbReference type="ARBA" id="ARBA00022630"/>
    </source>
</evidence>
<comment type="subcellular location">
    <subcellularLocation>
        <location evidence="2">Mitochondrion</location>
    </subcellularLocation>
</comment>
<evidence type="ECO:0000256" key="8">
    <source>
        <dbReference type="ARBA" id="ARBA00022827"/>
    </source>
</evidence>
<evidence type="ECO:0000256" key="12">
    <source>
        <dbReference type="ARBA" id="ARBA00023128"/>
    </source>
</evidence>
<sequence>MLNVCFLKYSQRQFVQFLSGTMLVASSIYYFRRENINAECPFGKDSFNTSAFSKMHSREEQIEKLKAHSQNDGTEYDLLIIGGGATGAGCALDASSRGLKVALVEKYDFSSGTSSRSTKLVHGGIRYLEKAVMKLDYDQYSLVHEALCERKTFLSIAPHLAFASPIMIPIYKWWQIPYFWAGVKAYDYLAGKDNIKSSYFLTKKKVMELFPMLKTKNLVGALVYYDGLQNDSRMNVSLILTSVLYGANVANYVEVSEFKKDKNGKICGVIVKDRLNGDIWTIAAKGVINATGPYTDILRNLDSPSSSKMVSLSSGVHIVLPGYYSPKNIGFIDPNTSDGRVIFFLPWQGNTLIGTTDSPTEISDNPTPKEEEISWILNEIKKHLNNDFVIRREDVLSAWCGIRPLISNSASKNTENLVRSHIIDISDSGLLTISGGKWTTYRQMAEDTIDRAVKEFNLKPSSVKCLTSNIQLIGASGWKSTLYVSLIHQFGIDTDIAKYLSKNYGDRAWSVLDMSKLTGKRWPSRGIRLNSRYPFIDGEVRYAVRVEYAQTCADVLARRTRLAFLDVYAALEALPKVIDIMSEELNWSKTRKEQEWKNTLEFLCSMGLPETMHYLTRTDVENYKFLK</sequence>
<dbReference type="InterPro" id="IPR031656">
    <property type="entry name" value="DAO_C"/>
</dbReference>
<dbReference type="Proteomes" id="UP000053447">
    <property type="component" value="Unassembled WGS sequence"/>
</dbReference>
<comment type="cofactor">
    <cofactor evidence="1 13">
        <name>FAD</name>
        <dbReference type="ChEBI" id="CHEBI:57692"/>
    </cofactor>
</comment>
<evidence type="ECO:0000256" key="13">
    <source>
        <dbReference type="RuleBase" id="RU361217"/>
    </source>
</evidence>
<proteinExistence type="inferred from homology"/>
<dbReference type="GO" id="GO:0006072">
    <property type="term" value="P:glycerol-3-phosphate metabolic process"/>
    <property type="evidence" value="ECO:0007669"/>
    <property type="project" value="UniProtKB-UniRule"/>
</dbReference>
<comment type="catalytic activity">
    <reaction evidence="13">
        <text>a quinone + sn-glycerol 3-phosphate = dihydroxyacetone phosphate + a quinol</text>
        <dbReference type="Rhea" id="RHEA:18977"/>
        <dbReference type="ChEBI" id="CHEBI:24646"/>
        <dbReference type="ChEBI" id="CHEBI:57597"/>
        <dbReference type="ChEBI" id="CHEBI:57642"/>
        <dbReference type="ChEBI" id="CHEBI:132124"/>
        <dbReference type="EC" id="1.1.5.3"/>
    </reaction>
</comment>
<evidence type="ECO:0000313" key="16">
    <source>
        <dbReference type="EMBL" id="KTW31095.1"/>
    </source>
</evidence>
<organism evidence="16 17">
    <name type="scientific">Pneumocystis jirovecii (strain RU7)</name>
    <name type="common">Human pneumocystis pneumonia agent</name>
    <dbReference type="NCBI Taxonomy" id="1408657"/>
    <lineage>
        <taxon>Eukaryota</taxon>
        <taxon>Fungi</taxon>
        <taxon>Dikarya</taxon>
        <taxon>Ascomycota</taxon>
        <taxon>Taphrinomycotina</taxon>
        <taxon>Pneumocystomycetes</taxon>
        <taxon>Pneumocystaceae</taxon>
        <taxon>Pneumocystis</taxon>
    </lineage>
</organism>
<dbReference type="SUPFAM" id="SSF51905">
    <property type="entry name" value="FAD/NAD(P)-binding domain"/>
    <property type="match status" value="1"/>
</dbReference>
<evidence type="ECO:0000256" key="11">
    <source>
        <dbReference type="ARBA" id="ARBA00023002"/>
    </source>
</evidence>
<dbReference type="VEuPathDB" id="FungiDB:T551_01647"/>
<evidence type="ECO:0000256" key="3">
    <source>
        <dbReference type="ARBA" id="ARBA00007330"/>
    </source>
</evidence>
<dbReference type="AlphaFoldDB" id="A0A0W4ZRT7"/>
<feature type="domain" description="FAD dependent oxidoreductase" evidence="14">
    <location>
        <begin position="77"/>
        <end position="441"/>
    </location>
</feature>
<dbReference type="GO" id="GO:0046872">
    <property type="term" value="F:metal ion binding"/>
    <property type="evidence" value="ECO:0007669"/>
    <property type="project" value="UniProtKB-KW"/>
</dbReference>
<comment type="similarity">
    <text evidence="3 13">Belongs to the FAD-dependent glycerol-3-phosphate dehydrogenase family.</text>
</comment>
<dbReference type="InterPro" id="IPR000447">
    <property type="entry name" value="G3P_DH_FAD-dep"/>
</dbReference>
<dbReference type="PRINTS" id="PR01001">
    <property type="entry name" value="FADG3PDH"/>
</dbReference>
<keyword evidence="17" id="KW-1185">Reference proteome</keyword>
<dbReference type="Pfam" id="PF16901">
    <property type="entry name" value="DAO_C"/>
    <property type="match status" value="1"/>
</dbReference>
<keyword evidence="10" id="KW-0809">Transit peptide</keyword>
<dbReference type="OrthoDB" id="264015at2759"/>
<dbReference type="Gene3D" id="1.10.8.870">
    <property type="entry name" value="Alpha-glycerophosphate oxidase, cap domain"/>
    <property type="match status" value="1"/>
</dbReference>
<keyword evidence="12" id="KW-0496">Mitochondrion</keyword>
<dbReference type="SUPFAM" id="SSF54373">
    <property type="entry name" value="FAD-linked reductases, C-terminal domain"/>
    <property type="match status" value="1"/>
</dbReference>
<dbReference type="EC" id="1.1.5.3" evidence="4 13"/>
<dbReference type="InterPro" id="IPR006076">
    <property type="entry name" value="FAD-dep_OxRdtase"/>
</dbReference>
<evidence type="ECO:0000256" key="10">
    <source>
        <dbReference type="ARBA" id="ARBA00022946"/>
    </source>
</evidence>